<organism evidence="3 4">
    <name type="scientific">Gloeomargarita lithophora Alchichica-D10</name>
    <dbReference type="NCBI Taxonomy" id="1188229"/>
    <lineage>
        <taxon>Bacteria</taxon>
        <taxon>Bacillati</taxon>
        <taxon>Cyanobacteriota</taxon>
        <taxon>Cyanophyceae</taxon>
        <taxon>Gloeomargaritales</taxon>
        <taxon>Gloeomargaritaceae</taxon>
        <taxon>Gloeomargarita</taxon>
    </lineage>
</organism>
<dbReference type="GO" id="GO:0004803">
    <property type="term" value="F:transposase activity"/>
    <property type="evidence" value="ECO:0007669"/>
    <property type="project" value="InterPro"/>
</dbReference>
<dbReference type="KEGG" id="glt:GlitD10_1204"/>
<accession>A0A1J0AC43</accession>
<dbReference type="InterPro" id="IPR002559">
    <property type="entry name" value="Transposase_11"/>
</dbReference>
<name>A0A1J0AC43_9CYAN</name>
<keyword evidence="4" id="KW-1185">Reference proteome</keyword>
<evidence type="ECO:0000259" key="2">
    <source>
        <dbReference type="Pfam" id="PF01609"/>
    </source>
</evidence>
<dbReference type="EMBL" id="CP017675">
    <property type="protein sequence ID" value="APB33524.1"/>
    <property type="molecule type" value="Genomic_DNA"/>
</dbReference>
<dbReference type="AlphaFoldDB" id="A0A1J0AC43"/>
<dbReference type="GO" id="GO:0006313">
    <property type="term" value="P:DNA transposition"/>
    <property type="evidence" value="ECO:0007669"/>
    <property type="project" value="InterPro"/>
</dbReference>
<dbReference type="Proteomes" id="UP000180235">
    <property type="component" value="Chromosome"/>
</dbReference>
<dbReference type="PANTHER" id="PTHR30007:SF1">
    <property type="entry name" value="BLR1914 PROTEIN"/>
    <property type="match status" value="1"/>
</dbReference>
<keyword evidence="1" id="KW-0472">Membrane</keyword>
<reference evidence="3 4" key="1">
    <citation type="submission" date="2016-10" db="EMBL/GenBank/DDBJ databases">
        <title>Description of Gloeomargarita lithophora gen. nov., sp. nov., a thylakoid-bearing basal-branching cyanobacterium with intracellular carbonates, and proposal for Gloeomargaritales ord. nov.</title>
        <authorList>
            <person name="Moreira D."/>
            <person name="Tavera R."/>
            <person name="Benzerara K."/>
            <person name="Skouri-Panet F."/>
            <person name="Couradeau E."/>
            <person name="Gerard E."/>
            <person name="Loussert C."/>
            <person name="Novelo E."/>
            <person name="Zivanovic Y."/>
            <person name="Lopez-Garcia P."/>
        </authorList>
    </citation>
    <scope>NUCLEOTIDE SEQUENCE [LARGE SCALE GENOMIC DNA]</scope>
    <source>
        <strain evidence="3 4">D10</strain>
    </source>
</reference>
<feature type="domain" description="Transposase IS4-like" evidence="2">
    <location>
        <begin position="20"/>
        <end position="150"/>
    </location>
</feature>
<dbReference type="NCBIfam" id="NF033580">
    <property type="entry name" value="transpos_IS5_3"/>
    <property type="match status" value="1"/>
</dbReference>
<keyword evidence="1" id="KW-0812">Transmembrane</keyword>
<dbReference type="PANTHER" id="PTHR30007">
    <property type="entry name" value="PHP DOMAIN PROTEIN"/>
    <property type="match status" value="1"/>
</dbReference>
<protein>
    <submittedName>
        <fullName evidence="3">ISSoc13, transposase orfB</fullName>
    </submittedName>
</protein>
<keyword evidence="1" id="KW-1133">Transmembrane helix</keyword>
<proteinExistence type="predicted"/>
<evidence type="ECO:0000313" key="4">
    <source>
        <dbReference type="Proteomes" id="UP000180235"/>
    </source>
</evidence>
<dbReference type="Pfam" id="PF01609">
    <property type="entry name" value="DDE_Tnp_1"/>
    <property type="match status" value="1"/>
</dbReference>
<dbReference type="STRING" id="1188229.GlitD10_1204"/>
<sequence length="153" mass="18170">MIQLRFERTRVLPEKREALGRSRGGYSTKIHGSVDGLGNPLELRVTGRERNDITQGEELIENWQEENTKVIGDKGYDANKLIEKIGEDHAVIPSKKNRKTQRHYDKHLYKERHLIECFFHKLKQYRHLFSRFDKLARNFLSFLYLVGALFWLK</sequence>
<feature type="transmembrane region" description="Helical" evidence="1">
    <location>
        <begin position="135"/>
        <end position="152"/>
    </location>
</feature>
<gene>
    <name evidence="3" type="ORF">GlitD10_1204</name>
</gene>
<evidence type="ECO:0000313" key="3">
    <source>
        <dbReference type="EMBL" id="APB33524.1"/>
    </source>
</evidence>
<dbReference type="GO" id="GO:0003677">
    <property type="term" value="F:DNA binding"/>
    <property type="evidence" value="ECO:0007669"/>
    <property type="project" value="InterPro"/>
</dbReference>
<evidence type="ECO:0000256" key="1">
    <source>
        <dbReference type="SAM" id="Phobius"/>
    </source>
</evidence>